<dbReference type="Proteomes" id="UP001497512">
    <property type="component" value="Chromosome 11"/>
</dbReference>
<dbReference type="PANTHER" id="PTHR12181">
    <property type="entry name" value="LIPIN"/>
    <property type="match status" value="1"/>
</dbReference>
<dbReference type="InterPro" id="IPR007651">
    <property type="entry name" value="Lipin_N"/>
</dbReference>
<evidence type="ECO:0000259" key="6">
    <source>
        <dbReference type="SMART" id="SM00775"/>
    </source>
</evidence>
<evidence type="ECO:0000256" key="5">
    <source>
        <dbReference type="SAM" id="MobiDB-lite"/>
    </source>
</evidence>
<dbReference type="PANTHER" id="PTHR12181:SF12">
    <property type="entry name" value="PHOSPHATIDATE PHOSPHATASE"/>
    <property type="match status" value="1"/>
</dbReference>
<keyword evidence="8" id="KW-1185">Reference proteome</keyword>
<evidence type="ECO:0000256" key="4">
    <source>
        <dbReference type="ARBA" id="ARBA00022801"/>
    </source>
</evidence>
<protein>
    <recommendedName>
        <fullName evidence="3">phosphatidate phosphatase</fullName>
        <ecNumber evidence="3">3.1.3.4</ecNumber>
    </recommendedName>
</protein>
<dbReference type="EC" id="3.1.3.4" evidence="3"/>
<feature type="region of interest" description="Disordered" evidence="5">
    <location>
        <begin position="217"/>
        <end position="243"/>
    </location>
</feature>
<dbReference type="InterPro" id="IPR013209">
    <property type="entry name" value="LNS2"/>
</dbReference>
<evidence type="ECO:0000256" key="3">
    <source>
        <dbReference type="ARBA" id="ARBA00012638"/>
    </source>
</evidence>
<dbReference type="Pfam" id="PF08235">
    <property type="entry name" value="LNS2"/>
    <property type="match status" value="1"/>
</dbReference>
<comment type="cofactor">
    <cofactor evidence="1">
        <name>Mg(2+)</name>
        <dbReference type="ChEBI" id="CHEBI:18420"/>
    </cofactor>
</comment>
<keyword evidence="4" id="KW-0378">Hydrolase</keyword>
<dbReference type="InterPro" id="IPR036412">
    <property type="entry name" value="HAD-like_sf"/>
</dbReference>
<feature type="compositionally biased region" description="Basic and acidic residues" evidence="5">
    <location>
        <begin position="537"/>
        <end position="551"/>
    </location>
</feature>
<dbReference type="InterPro" id="IPR031315">
    <property type="entry name" value="LNS2/PITP"/>
</dbReference>
<evidence type="ECO:0000256" key="1">
    <source>
        <dbReference type="ARBA" id="ARBA00001946"/>
    </source>
</evidence>
<feature type="compositionally biased region" description="Polar residues" evidence="5">
    <location>
        <begin position="500"/>
        <end position="510"/>
    </location>
</feature>
<sequence length="1194" mass="129740">MYSTVGRYISQGVYTVAGPFHPFGGAVDIIVVQQEDGTFKSSPWYVKFGKFQGVLKQREKVVDVAVNGNDVNFHMFLDTTGGAYFLKDADLENEASILSPPSAASSGDDTVVNTLATQAEKADDDDVQAKVEIQESKDVAENSSSTRRSILGLLFRGYGKEQTLASPDSALERESSLERAEIISDLLDNSWGYGSGVKSRKSPQKLNYQEPLVISSLNSQNVPTSKDSQAKASDPQMSLTGQTMGPEELVINKRSDVPFNNDSTLDSSLHLQAGGGCSTEAAEDSGIPRLSEPSFSHADCTTTAHGPSSVSINIAAGGKGPGIVRDEDTPQDSGEIVLQGGRSNAADSDNGSIVSDSNMNRKEQLAGVSLAVTTCAVLMDDMEGASSMVSMSPDRLQDEEVNEDANSLATCSQELTLLHERAKRVSFPVAMDSTTVRTKLQEQEVVGENTFLVKYPAVLPVEELVGADKEQSSSPVTEVMPVSCAGLDVMALTDPVNACSSIEDSTSRSPVLSLDEEKPSNKGDDTVENSELQEGVSEEKVPPPSPVRDEIMAGNSSEGELENPLSNSDAGAANRKSTYVETNTSEEQEEEVHTKLAVMKIDHVASAPHGENISDDELENPLSYSHIGSASGKSIYFEANTSEEEEEEEGNGEVVDADKDLEMLGRKSDPIGIPVSLENSALDDLFVIAKDRPLSESLPDVRLQSADAAISGIWSALSRSVGSEPLPHTKRSSSRRDSSSYVMSPAEGTHDQVDGFPQNIFEKGVELSLCRHLLKDHMGREEAAEAFTSARVSLHEFKSSAASIIANDKLIIHVGGQYYPWSVAAPVVLGIFAFGQFIMPAIEGAIQVERPKPVAKSQAVVRTLGPTTSGGWKLWPFPSRRQKTPEQSITANPSVPKVPLKGAAGTALQTSFANDLLCQEGYYERPHKSKVQTIIPTSQMLAQMNLKEGSNRITFTFFTRMLGKQQLDARVYLWKWNTRIVISDVDGTITKSDVLGQVMPLVGKDWTQSGVARLFSSIKENGYELLFLSARAISQADLTRQFLFNVKQDGETLPNGPVVISPDGLFPSLYREVIRRTPHEFKIACLQDIRSLFPQDCNPFYAGFGNRDTDEISYLKVGIPKGKIFIINPRGEVAVNNRVDVKTYTSLHKLVNDMFPAKTYTAQEDYNSWNFWKLPLPDIEDELKSVSASTSKRT</sequence>
<reference evidence="7" key="1">
    <citation type="submission" date="2024-02" db="EMBL/GenBank/DDBJ databases">
        <authorList>
            <consortium name="ELIXIR-Norway"/>
            <consortium name="Elixir Norway"/>
        </authorList>
    </citation>
    <scope>NUCLEOTIDE SEQUENCE</scope>
</reference>
<feature type="region of interest" description="Disordered" evidence="5">
    <location>
        <begin position="723"/>
        <end position="753"/>
    </location>
</feature>
<feature type="region of interest" description="Disordered" evidence="5">
    <location>
        <begin position="500"/>
        <end position="576"/>
    </location>
</feature>
<feature type="compositionally biased region" description="Basic and acidic residues" evidence="5">
    <location>
        <begin position="515"/>
        <end position="525"/>
    </location>
</feature>
<accession>A0ABP0THS4</accession>
<gene>
    <name evidence="7" type="ORF">CSSPTR1EN2_LOCUS3432</name>
</gene>
<dbReference type="Pfam" id="PF16876">
    <property type="entry name" value="Lipin_mid"/>
    <property type="match status" value="1"/>
</dbReference>
<dbReference type="EMBL" id="OZ019903">
    <property type="protein sequence ID" value="CAK9196355.1"/>
    <property type="molecule type" value="Genomic_DNA"/>
</dbReference>
<organism evidence="7 8">
    <name type="scientific">Sphagnum troendelagicum</name>
    <dbReference type="NCBI Taxonomy" id="128251"/>
    <lineage>
        <taxon>Eukaryota</taxon>
        <taxon>Viridiplantae</taxon>
        <taxon>Streptophyta</taxon>
        <taxon>Embryophyta</taxon>
        <taxon>Bryophyta</taxon>
        <taxon>Sphagnophytina</taxon>
        <taxon>Sphagnopsida</taxon>
        <taxon>Sphagnales</taxon>
        <taxon>Sphagnaceae</taxon>
        <taxon>Sphagnum</taxon>
    </lineage>
</organism>
<proteinExistence type="inferred from homology"/>
<dbReference type="InterPro" id="IPR031703">
    <property type="entry name" value="Lipin_mid"/>
</dbReference>
<dbReference type="Pfam" id="PF04571">
    <property type="entry name" value="Lipin_N"/>
    <property type="match status" value="1"/>
</dbReference>
<evidence type="ECO:0000313" key="7">
    <source>
        <dbReference type="EMBL" id="CAK9196355.1"/>
    </source>
</evidence>
<comment type="similarity">
    <text evidence="2">Belongs to the lipin family.</text>
</comment>
<feature type="compositionally biased region" description="Polar residues" evidence="5">
    <location>
        <begin position="554"/>
        <end position="576"/>
    </location>
</feature>
<dbReference type="SUPFAM" id="SSF56784">
    <property type="entry name" value="HAD-like"/>
    <property type="match status" value="1"/>
</dbReference>
<dbReference type="InterPro" id="IPR026058">
    <property type="entry name" value="LIPIN"/>
</dbReference>
<dbReference type="SMART" id="SM00775">
    <property type="entry name" value="LNS2"/>
    <property type="match status" value="1"/>
</dbReference>
<name>A0ABP0THS4_9BRYO</name>
<evidence type="ECO:0000313" key="8">
    <source>
        <dbReference type="Proteomes" id="UP001497512"/>
    </source>
</evidence>
<feature type="domain" description="LNS2/PITP" evidence="6">
    <location>
        <begin position="980"/>
        <end position="1136"/>
    </location>
</feature>
<evidence type="ECO:0000256" key="2">
    <source>
        <dbReference type="ARBA" id="ARBA00005476"/>
    </source>
</evidence>